<evidence type="ECO:0000259" key="1">
    <source>
        <dbReference type="Pfam" id="PF01494"/>
    </source>
</evidence>
<reference evidence="2 3" key="1">
    <citation type="submission" date="2023-12" db="EMBL/GenBank/DDBJ databases">
        <title>Description of new species of Mycobacterium terrae complex isolated from sewage at the Sao Paulo Zoological Park Foundation in Brazil.</title>
        <authorList>
            <person name="Romagnoli C.L."/>
            <person name="Conceicao E.C."/>
            <person name="Machado E."/>
            <person name="Barreto L.B.P.F."/>
            <person name="Sharma A."/>
            <person name="Silva N.M."/>
            <person name="Marques L.E."/>
            <person name="Juliana M.A."/>
            <person name="Lourenco M.C.S."/>
            <person name="Digiampietri L.A."/>
            <person name="Suffys P.N."/>
            <person name="Viana-Niero C."/>
        </authorList>
    </citation>
    <scope>NUCLEOTIDE SEQUENCE [LARGE SCALE GENOMIC DNA]</scope>
    <source>
        <strain evidence="2 3">MYC123</strain>
    </source>
</reference>
<feature type="domain" description="FAD-binding" evidence="1">
    <location>
        <begin position="6"/>
        <end position="168"/>
    </location>
</feature>
<dbReference type="InterPro" id="IPR002938">
    <property type="entry name" value="FAD-bd"/>
</dbReference>
<name>A0ABU5YH01_9MYCO</name>
<dbReference type="SUPFAM" id="SSF51905">
    <property type="entry name" value="FAD/NAD(P)-binding domain"/>
    <property type="match status" value="1"/>
</dbReference>
<dbReference type="PRINTS" id="PR00420">
    <property type="entry name" value="RNGMNOXGNASE"/>
</dbReference>
<dbReference type="InterPro" id="IPR050407">
    <property type="entry name" value="Geranylgeranyl_reductase"/>
</dbReference>
<keyword evidence="3" id="KW-1185">Reference proteome</keyword>
<protein>
    <submittedName>
        <fullName evidence="2">NAD(P)/FAD-dependent oxidoreductase</fullName>
        <ecNumber evidence="2">1.-.-.-</ecNumber>
    </submittedName>
</protein>
<organism evidence="2 3">
    <name type="scientific">[Mycobacterium] zoologicum</name>
    <dbReference type="NCBI Taxonomy" id="2872311"/>
    <lineage>
        <taxon>Bacteria</taxon>
        <taxon>Bacillati</taxon>
        <taxon>Actinomycetota</taxon>
        <taxon>Actinomycetes</taxon>
        <taxon>Mycobacteriales</taxon>
        <taxon>Mycobacteriaceae</taxon>
        <taxon>Mycolicibacter</taxon>
    </lineage>
</organism>
<accession>A0ABU5YH01</accession>
<proteinExistence type="predicted"/>
<comment type="caution">
    <text evidence="2">The sequence shown here is derived from an EMBL/GenBank/DDBJ whole genome shotgun (WGS) entry which is preliminary data.</text>
</comment>
<dbReference type="Proteomes" id="UP001299046">
    <property type="component" value="Unassembled WGS sequence"/>
</dbReference>
<dbReference type="EMBL" id="JAYJJT010000005">
    <property type="protein sequence ID" value="MEB3049326.1"/>
    <property type="molecule type" value="Genomic_DNA"/>
</dbReference>
<gene>
    <name evidence="2" type="ORF">KV112_06145</name>
</gene>
<dbReference type="PANTHER" id="PTHR42685">
    <property type="entry name" value="GERANYLGERANYL DIPHOSPHATE REDUCTASE"/>
    <property type="match status" value="1"/>
</dbReference>
<evidence type="ECO:0000313" key="3">
    <source>
        <dbReference type="Proteomes" id="UP001299046"/>
    </source>
</evidence>
<sequence length="338" mass="35909">MSGVDADLLIVGGGPAGLAAALYARQQGLSVIVAEPRDTPIDKACGEGLMPGGLAALTSLGVDPAGAPLRGIAYLDGRHRVEAAFRDGPGRGVRRTTLHAALADQAKRHDVRWITKRVSTVDQDDDGVTAAGVRARWLIAADGLHSTVRRAVGIGCVAGTPRRYGVRWHYRVPAWSEFVEVYWSRWGEAYVTPVEPDLVGVAILSRGRPDLDWFPQLSARVAGARRGPARGCGPMRQVVSRRVDGRVLLVGDAAGYEDALTGEGISLAVRQASAAVAAITAGNPAAYERAWPRITRRYRLLTRVLVLAGAPQLTRPAVVPACALAPGVFERAVHLLAH</sequence>
<keyword evidence="2" id="KW-0560">Oxidoreductase</keyword>
<evidence type="ECO:0000313" key="2">
    <source>
        <dbReference type="EMBL" id="MEB3049326.1"/>
    </source>
</evidence>
<dbReference type="Gene3D" id="3.50.50.60">
    <property type="entry name" value="FAD/NAD(P)-binding domain"/>
    <property type="match status" value="1"/>
</dbReference>
<dbReference type="GO" id="GO:0016491">
    <property type="term" value="F:oxidoreductase activity"/>
    <property type="evidence" value="ECO:0007669"/>
    <property type="project" value="UniProtKB-KW"/>
</dbReference>
<dbReference type="EC" id="1.-.-.-" evidence="2"/>
<dbReference type="InterPro" id="IPR036188">
    <property type="entry name" value="FAD/NAD-bd_sf"/>
</dbReference>
<dbReference type="Pfam" id="PF01494">
    <property type="entry name" value="FAD_binding_3"/>
    <property type="match status" value="1"/>
</dbReference>
<dbReference type="RefSeq" id="WP_224864416.1">
    <property type="nucleotide sequence ID" value="NZ_JAYJJT010000005.1"/>
</dbReference>
<dbReference type="PANTHER" id="PTHR42685:SF19">
    <property type="entry name" value="POSSIBLE OXIDOREDUCTASE"/>
    <property type="match status" value="1"/>
</dbReference>